<dbReference type="NCBIfam" id="TIGR00924">
    <property type="entry name" value="yjdL_sub1_fam"/>
    <property type="match status" value="1"/>
</dbReference>
<comment type="similarity">
    <text evidence="8">Belongs to the major facilitator superfamily. Proton-dependent oligopeptide transporter (POT/PTR) (TC 2.A.17) family.</text>
</comment>
<comment type="subcellular location">
    <subcellularLocation>
        <location evidence="1">Cell membrane</location>
        <topology evidence="1">Multi-pass membrane protein</topology>
    </subcellularLocation>
    <subcellularLocation>
        <location evidence="8">Membrane</location>
        <topology evidence="8">Multi-pass membrane protein</topology>
    </subcellularLocation>
</comment>
<feature type="transmembrane region" description="Helical" evidence="10">
    <location>
        <begin position="492"/>
        <end position="511"/>
    </location>
</feature>
<feature type="transmembrane region" description="Helical" evidence="10">
    <location>
        <begin position="253"/>
        <end position="274"/>
    </location>
</feature>
<dbReference type="PROSITE" id="PS50850">
    <property type="entry name" value="MFS"/>
    <property type="match status" value="1"/>
</dbReference>
<dbReference type="InterPro" id="IPR036259">
    <property type="entry name" value="MFS_trans_sf"/>
</dbReference>
<dbReference type="PANTHER" id="PTHR23517:SF15">
    <property type="entry name" value="PROTON-DEPENDENT OLIGOPEPTIDE FAMILY TRANSPORT PROTEIN"/>
    <property type="match status" value="1"/>
</dbReference>
<dbReference type="InterPro" id="IPR050171">
    <property type="entry name" value="MFS_Transporters"/>
</dbReference>
<keyword evidence="6 10" id="KW-1133">Transmembrane helix</keyword>
<feature type="transmembrane region" description="Helical" evidence="10">
    <location>
        <begin position="425"/>
        <end position="443"/>
    </location>
</feature>
<evidence type="ECO:0000256" key="8">
    <source>
        <dbReference type="RuleBase" id="RU003755"/>
    </source>
</evidence>
<feature type="domain" description="Major facilitator superfamily (MFS) profile" evidence="11">
    <location>
        <begin position="43"/>
        <end position="515"/>
    </location>
</feature>
<feature type="transmembrane region" description="Helical" evidence="10">
    <location>
        <begin position="316"/>
        <end position="333"/>
    </location>
</feature>
<feature type="transmembrane region" description="Helical" evidence="10">
    <location>
        <begin position="464"/>
        <end position="486"/>
    </location>
</feature>
<evidence type="ECO:0000256" key="1">
    <source>
        <dbReference type="ARBA" id="ARBA00004651"/>
    </source>
</evidence>
<evidence type="ECO:0000256" key="4">
    <source>
        <dbReference type="ARBA" id="ARBA00022692"/>
    </source>
</evidence>
<dbReference type="SUPFAM" id="SSF103473">
    <property type="entry name" value="MFS general substrate transporter"/>
    <property type="match status" value="1"/>
</dbReference>
<evidence type="ECO:0000256" key="5">
    <source>
        <dbReference type="ARBA" id="ARBA00022856"/>
    </source>
</evidence>
<reference evidence="12" key="1">
    <citation type="journal article" date="2020" name="Molecules">
        <title>2-Hydroxysorangiadenosine: Structure and Biosynthesis of a Myxobacterial Sesquiterpene-Nucleoside.</title>
        <authorList>
            <person name="Okoth D.A."/>
            <person name="Hug J.J."/>
            <person name="Garcia R."/>
            <person name="Sproer C."/>
            <person name="Overmann J."/>
            <person name="Muller R."/>
        </authorList>
    </citation>
    <scope>NUCLEOTIDE SEQUENCE</scope>
    <source>
        <strain evidence="12">MCy10943</strain>
    </source>
</reference>
<feature type="transmembrane region" description="Helical" evidence="10">
    <location>
        <begin position="111"/>
        <end position="128"/>
    </location>
</feature>
<keyword evidence="5" id="KW-0653">Protein transport</keyword>
<name>A0A7D5BWQ2_9BACT</name>
<keyword evidence="4 8" id="KW-0812">Transmembrane</keyword>
<keyword evidence="7 10" id="KW-0472">Membrane</keyword>
<feature type="region of interest" description="Disordered" evidence="9">
    <location>
        <begin position="1"/>
        <end position="35"/>
    </location>
</feature>
<evidence type="ECO:0000313" key="12">
    <source>
        <dbReference type="EMBL" id="QKW93821.1"/>
    </source>
</evidence>
<evidence type="ECO:0000256" key="2">
    <source>
        <dbReference type="ARBA" id="ARBA00022448"/>
    </source>
</evidence>
<dbReference type="GO" id="GO:0006857">
    <property type="term" value="P:oligopeptide transport"/>
    <property type="evidence" value="ECO:0007669"/>
    <property type="project" value="InterPro"/>
</dbReference>
<feature type="transmembrane region" description="Helical" evidence="10">
    <location>
        <begin position="134"/>
        <end position="150"/>
    </location>
</feature>
<dbReference type="CDD" id="cd17346">
    <property type="entry name" value="MFS_DtpA_like"/>
    <property type="match status" value="1"/>
</dbReference>
<dbReference type="PROSITE" id="PS01023">
    <property type="entry name" value="PTR2_2"/>
    <property type="match status" value="1"/>
</dbReference>
<feature type="compositionally biased region" description="Low complexity" evidence="9">
    <location>
        <begin position="13"/>
        <end position="29"/>
    </location>
</feature>
<dbReference type="Gene3D" id="1.20.1250.20">
    <property type="entry name" value="MFS general substrate transporter like domains"/>
    <property type="match status" value="1"/>
</dbReference>
<dbReference type="PROSITE" id="PS01022">
    <property type="entry name" value="PTR2_1"/>
    <property type="match status" value="1"/>
</dbReference>
<dbReference type="InterPro" id="IPR020846">
    <property type="entry name" value="MFS_dom"/>
</dbReference>
<protein>
    <submittedName>
        <fullName evidence="12">Proton-dependent peptide transporter</fullName>
    </submittedName>
</protein>
<feature type="transmembrane region" description="Helical" evidence="10">
    <location>
        <begin position="364"/>
        <end position="385"/>
    </location>
</feature>
<feature type="transmembrane region" description="Helical" evidence="10">
    <location>
        <begin position="171"/>
        <end position="194"/>
    </location>
</feature>
<evidence type="ECO:0000256" key="10">
    <source>
        <dbReference type="SAM" id="Phobius"/>
    </source>
</evidence>
<dbReference type="AlphaFoldDB" id="A0A7D5BWQ2"/>
<keyword evidence="2 8" id="KW-0813">Transport</keyword>
<evidence type="ECO:0000256" key="3">
    <source>
        <dbReference type="ARBA" id="ARBA00022475"/>
    </source>
</evidence>
<feature type="transmembrane region" description="Helical" evidence="10">
    <location>
        <begin position="286"/>
        <end position="304"/>
    </location>
</feature>
<proteinExistence type="inferred from homology"/>
<sequence length="522" mass="54750">MTKTPVTEFASDSPSPVATPGGPSSSPTPEQKGFFGHPRGLSTLFFTEMWERFSYYGMRALLILFMTAAAEKGGLGFRAEKAGAIYGLYGAGVYLTAMPGGWLADRILGQRRAVLFGGCIIALGHFSMALPGTFFFFLGLVLIVLGTGLLKPNISAMVGGLYPEGDARRDAGFSIFYMGINIGAFTAPIVVGLLGERVNWHVGFGAAGVGMVFGVIQYLLGGRHLGEVGRKPRNADLRTEAPGQPEKSGGSRMAGLTVVGVLVGLLVVLQLLGVVDLTSAVGLARAGGFIIVTLALAFFAYQFTAGGLDATEKRRLAVIGVFFIASTLFWAGFEQAGSSLNLFARDTTDRVVFGWEIPASTLQAVNALFIIALAPVFAWMWVRLNKRGVEPSSPAKFSLGLVLMGAGFAVMVVASLAAAGGHKVSPVWLVITYLLHTLGELSLSPVGLSTVTKLAPQRVVGQMMGVWFMSMSLGNLIAGQLAGLLGTNPTPIFGAVAAVAIGAGLLLAISVRPLRRMMGGVH</sequence>
<keyword evidence="5" id="KW-0571">Peptide transport</keyword>
<organism evidence="12">
    <name type="scientific">Vitiosangium cumulatum</name>
    <dbReference type="NCBI Taxonomy" id="1867796"/>
    <lineage>
        <taxon>Bacteria</taxon>
        <taxon>Pseudomonadati</taxon>
        <taxon>Myxococcota</taxon>
        <taxon>Myxococcia</taxon>
        <taxon>Myxococcales</taxon>
        <taxon>Cystobacterineae</taxon>
        <taxon>Archangiaceae</taxon>
        <taxon>Vitiosangium</taxon>
    </lineage>
</organism>
<dbReference type="InterPro" id="IPR018456">
    <property type="entry name" value="PTR2_symporter_CS"/>
</dbReference>
<accession>A0A7D5BWQ2</accession>
<dbReference type="PANTHER" id="PTHR23517">
    <property type="entry name" value="RESISTANCE PROTEIN MDTM, PUTATIVE-RELATED-RELATED"/>
    <property type="match status" value="1"/>
</dbReference>
<evidence type="ECO:0000259" key="11">
    <source>
        <dbReference type="PROSITE" id="PS50850"/>
    </source>
</evidence>
<evidence type="ECO:0000256" key="9">
    <source>
        <dbReference type="SAM" id="MobiDB-lite"/>
    </source>
</evidence>
<dbReference type="Pfam" id="PF00854">
    <property type="entry name" value="PTR2"/>
    <property type="match status" value="2"/>
</dbReference>
<dbReference type="GO" id="GO:0005886">
    <property type="term" value="C:plasma membrane"/>
    <property type="evidence" value="ECO:0007669"/>
    <property type="project" value="UniProtKB-SubCell"/>
</dbReference>
<feature type="transmembrane region" description="Helical" evidence="10">
    <location>
        <begin position="82"/>
        <end position="104"/>
    </location>
</feature>
<dbReference type="InterPro" id="IPR005279">
    <property type="entry name" value="Dipep/tripep_permease"/>
</dbReference>
<feature type="transmembrane region" description="Helical" evidence="10">
    <location>
        <begin position="53"/>
        <end position="70"/>
    </location>
</feature>
<dbReference type="EMBL" id="MT520817">
    <property type="protein sequence ID" value="QKW93821.1"/>
    <property type="molecule type" value="Genomic_DNA"/>
</dbReference>
<evidence type="ECO:0000256" key="7">
    <source>
        <dbReference type="ARBA" id="ARBA00023136"/>
    </source>
</evidence>
<feature type="transmembrane region" description="Helical" evidence="10">
    <location>
        <begin position="397"/>
        <end position="419"/>
    </location>
</feature>
<dbReference type="InterPro" id="IPR000109">
    <property type="entry name" value="POT_fam"/>
</dbReference>
<keyword evidence="3" id="KW-1003">Cell membrane</keyword>
<dbReference type="GO" id="GO:1904680">
    <property type="term" value="F:peptide transmembrane transporter activity"/>
    <property type="evidence" value="ECO:0007669"/>
    <property type="project" value="InterPro"/>
</dbReference>
<evidence type="ECO:0000256" key="6">
    <source>
        <dbReference type="ARBA" id="ARBA00022989"/>
    </source>
</evidence>
<feature type="transmembrane region" description="Helical" evidence="10">
    <location>
        <begin position="200"/>
        <end position="221"/>
    </location>
</feature>